<accession>A0ABP9V1L2</accession>
<comment type="caution">
    <text evidence="1">The sequence shown here is derived from an EMBL/GenBank/DDBJ whole genome shotgun (WGS) entry which is preliminary data.</text>
</comment>
<sequence>MLDSPLLAPVTLPSFHRSGRFVRFVKFVVKFTTQHTVQYYACISLVRFCTFRVFRGGLTEPADDRLEVLGGVLRPVFFRCNEGGFQC</sequence>
<dbReference type="Proteomes" id="UP001424741">
    <property type="component" value="Unassembled WGS sequence"/>
</dbReference>
<reference evidence="1 2" key="1">
    <citation type="submission" date="2024-02" db="EMBL/GenBank/DDBJ databases">
        <title>Rubritalea halochordaticola NBRC 107102.</title>
        <authorList>
            <person name="Ichikawa N."/>
            <person name="Katano-Makiyama Y."/>
            <person name="Hidaka K."/>
        </authorList>
    </citation>
    <scope>NUCLEOTIDE SEQUENCE [LARGE SCALE GENOMIC DNA]</scope>
    <source>
        <strain evidence="1 2">NBRC 107102</strain>
    </source>
</reference>
<organism evidence="1 2">
    <name type="scientific">Rubritalea halochordaticola</name>
    <dbReference type="NCBI Taxonomy" id="714537"/>
    <lineage>
        <taxon>Bacteria</taxon>
        <taxon>Pseudomonadati</taxon>
        <taxon>Verrucomicrobiota</taxon>
        <taxon>Verrucomicrobiia</taxon>
        <taxon>Verrucomicrobiales</taxon>
        <taxon>Rubritaleaceae</taxon>
        <taxon>Rubritalea</taxon>
    </lineage>
</organism>
<protein>
    <submittedName>
        <fullName evidence="1">Uncharacterized protein</fullName>
    </submittedName>
</protein>
<gene>
    <name evidence="1" type="ORF">Rhal01_02040</name>
</gene>
<proteinExistence type="predicted"/>
<name>A0ABP9V1L2_9BACT</name>
<keyword evidence="2" id="KW-1185">Reference proteome</keyword>
<evidence type="ECO:0000313" key="2">
    <source>
        <dbReference type="Proteomes" id="UP001424741"/>
    </source>
</evidence>
<dbReference type="EMBL" id="BAABRL010000006">
    <property type="protein sequence ID" value="GAA5495860.1"/>
    <property type="molecule type" value="Genomic_DNA"/>
</dbReference>
<evidence type="ECO:0000313" key="1">
    <source>
        <dbReference type="EMBL" id="GAA5495860.1"/>
    </source>
</evidence>